<gene>
    <name evidence="1" type="ORF">C884_02349</name>
</gene>
<proteinExistence type="predicted"/>
<accession>M2YEH2</accession>
<comment type="caution">
    <text evidence="1">The sequence shown here is derived from an EMBL/GenBank/DDBJ whole genome shotgun (WGS) entry which is preliminary data.</text>
</comment>
<dbReference type="EMBL" id="ANHZ02000007">
    <property type="protein sequence ID" value="EME36989.1"/>
    <property type="molecule type" value="Genomic_DNA"/>
</dbReference>
<name>M2YEH2_9MICC</name>
<protein>
    <submittedName>
        <fullName evidence="1">Uncharacterized protein</fullName>
    </submittedName>
</protein>
<dbReference type="Proteomes" id="UP000009877">
    <property type="component" value="Unassembled WGS sequence"/>
</dbReference>
<dbReference type="RefSeq" id="WP_006214392.1">
    <property type="nucleotide sequence ID" value="NZ_ANHZ02000007.1"/>
</dbReference>
<keyword evidence="2" id="KW-1185">Reference proteome</keyword>
<evidence type="ECO:0000313" key="2">
    <source>
        <dbReference type="Proteomes" id="UP000009877"/>
    </source>
</evidence>
<sequence>MKNAFTAIVLVVGAAGAGVAAWRLRSADADRAAWRDAADPVD</sequence>
<dbReference type="AlphaFoldDB" id="M2YEH2"/>
<organism evidence="1 2">
    <name type="scientific">Kocuria palustris PEL</name>
    <dbReference type="NCBI Taxonomy" id="1236550"/>
    <lineage>
        <taxon>Bacteria</taxon>
        <taxon>Bacillati</taxon>
        <taxon>Actinomycetota</taxon>
        <taxon>Actinomycetes</taxon>
        <taxon>Micrococcales</taxon>
        <taxon>Micrococcaceae</taxon>
        <taxon>Kocuria</taxon>
    </lineage>
</organism>
<evidence type="ECO:0000313" key="1">
    <source>
        <dbReference type="EMBL" id="EME36989.1"/>
    </source>
</evidence>
<reference evidence="1 2" key="1">
    <citation type="journal article" date="2014" name="Genome Announc.">
        <title>Draft Genome Sequence of Kocuria palustris PEL.</title>
        <authorList>
            <person name="Sharma G."/>
            <person name="Khatri I."/>
            <person name="Subramanian S."/>
        </authorList>
    </citation>
    <scope>NUCLEOTIDE SEQUENCE [LARGE SCALE GENOMIC DNA]</scope>
    <source>
        <strain evidence="1 2">PEL</strain>
    </source>
</reference>